<organism evidence="2 3">
    <name type="scientific">Nocardioides taihuensis</name>
    <dbReference type="NCBI Taxonomy" id="1835606"/>
    <lineage>
        <taxon>Bacteria</taxon>
        <taxon>Bacillati</taxon>
        <taxon>Actinomycetota</taxon>
        <taxon>Actinomycetes</taxon>
        <taxon>Propionibacteriales</taxon>
        <taxon>Nocardioidaceae</taxon>
        <taxon>Nocardioides</taxon>
    </lineage>
</organism>
<evidence type="ECO:0000256" key="1">
    <source>
        <dbReference type="SAM" id="SignalP"/>
    </source>
</evidence>
<evidence type="ECO:0000313" key="3">
    <source>
        <dbReference type="Proteomes" id="UP001596087"/>
    </source>
</evidence>
<keyword evidence="1" id="KW-0732">Signal</keyword>
<comment type="caution">
    <text evidence="2">The sequence shown here is derived from an EMBL/GenBank/DDBJ whole genome shotgun (WGS) entry which is preliminary data.</text>
</comment>
<dbReference type="RefSeq" id="WP_378586464.1">
    <property type="nucleotide sequence ID" value="NZ_JBHSKD010000003.1"/>
</dbReference>
<evidence type="ECO:0000313" key="2">
    <source>
        <dbReference type="EMBL" id="MFC5175535.1"/>
    </source>
</evidence>
<dbReference type="PROSITE" id="PS51257">
    <property type="entry name" value="PROKAR_LIPOPROTEIN"/>
    <property type="match status" value="1"/>
</dbReference>
<sequence>MDTTKRALPVLGIAVACLLVGSAGGAVAGRLVTSADIKDGTVRSADLQNHSVQPIDLGKKTTARLGTVTGYKVKKVTGDLVANGDQDGFGVTCPQGRVLLGASGYWLNDDRAPQVYQVDADTAAILGTNRWSGGDDSLTLIVACAKAGPGALRAKVLGRTPVKPVG</sequence>
<protein>
    <submittedName>
        <fullName evidence="2">Uncharacterized protein</fullName>
    </submittedName>
</protein>
<dbReference type="EMBL" id="JBHSKD010000003">
    <property type="protein sequence ID" value="MFC5175535.1"/>
    <property type="molecule type" value="Genomic_DNA"/>
</dbReference>
<name>A0ABW0BEA9_9ACTN</name>
<keyword evidence="3" id="KW-1185">Reference proteome</keyword>
<reference evidence="3" key="1">
    <citation type="journal article" date="2019" name="Int. J. Syst. Evol. Microbiol.">
        <title>The Global Catalogue of Microorganisms (GCM) 10K type strain sequencing project: providing services to taxonomists for standard genome sequencing and annotation.</title>
        <authorList>
            <consortium name="The Broad Institute Genomics Platform"/>
            <consortium name="The Broad Institute Genome Sequencing Center for Infectious Disease"/>
            <person name="Wu L."/>
            <person name="Ma J."/>
        </authorList>
    </citation>
    <scope>NUCLEOTIDE SEQUENCE [LARGE SCALE GENOMIC DNA]</scope>
    <source>
        <strain evidence="3">DFY41</strain>
    </source>
</reference>
<gene>
    <name evidence="2" type="ORF">ACFPGP_02545</name>
</gene>
<proteinExistence type="predicted"/>
<feature type="signal peptide" evidence="1">
    <location>
        <begin position="1"/>
        <end position="28"/>
    </location>
</feature>
<dbReference type="Proteomes" id="UP001596087">
    <property type="component" value="Unassembled WGS sequence"/>
</dbReference>
<feature type="chain" id="PRO_5045849700" evidence="1">
    <location>
        <begin position="29"/>
        <end position="166"/>
    </location>
</feature>
<accession>A0ABW0BEA9</accession>